<dbReference type="OrthoDB" id="8964084at2"/>
<dbReference type="PATRIC" id="fig|1127483.3.peg.5614"/>
<evidence type="ECO:0000313" key="1">
    <source>
        <dbReference type="EMBL" id="EHP40053.1"/>
    </source>
</evidence>
<name>H1SBR1_9BURK</name>
<protein>
    <submittedName>
        <fullName evidence="1">Uncharacterized protein</fullName>
    </submittedName>
</protein>
<gene>
    <name evidence="1" type="ORF">OR16_28134</name>
</gene>
<accession>H1SBR1</accession>
<comment type="caution">
    <text evidence="1">The sequence shown here is derived from an EMBL/GenBank/DDBJ whole genome shotgun (WGS) entry which is preliminary data.</text>
</comment>
<dbReference type="EMBL" id="AHJE01000075">
    <property type="protein sequence ID" value="EHP40053.1"/>
    <property type="molecule type" value="Genomic_DNA"/>
</dbReference>
<dbReference type="AlphaFoldDB" id="H1SBR1"/>
<evidence type="ECO:0000313" key="2">
    <source>
        <dbReference type="Proteomes" id="UP000005808"/>
    </source>
</evidence>
<sequence length="219" mass="24691">MSARSRPAARLLPLLGELRVEVRERSRLAQKLTLKRAANGTQDYYRHLVNLFDRWIEDGDPHARVVCFASASEFGMAMQHHVDRCRAAALESGSDALRALFWASLRRIQARRGHVAEMCTPASPPLVASPAVAQPMQDLCARCESLRHDMRCADGHAALRPVGDVRWRSFGAGVVCQTKEHQCRACNTRWTRRWSVSDPFTGWTVTRHVPTTHDDPSRL</sequence>
<organism evidence="1 2">
    <name type="scientific">Cupriavidus basilensis OR16</name>
    <dbReference type="NCBI Taxonomy" id="1127483"/>
    <lineage>
        <taxon>Bacteria</taxon>
        <taxon>Pseudomonadati</taxon>
        <taxon>Pseudomonadota</taxon>
        <taxon>Betaproteobacteria</taxon>
        <taxon>Burkholderiales</taxon>
        <taxon>Burkholderiaceae</taxon>
        <taxon>Cupriavidus</taxon>
    </lineage>
</organism>
<reference evidence="1 2" key="1">
    <citation type="journal article" date="2012" name="J. Bacteriol.">
        <title>De Novo Genome Project of Cupriavidus basilensis OR16.</title>
        <authorList>
            <person name="Cserhati M."/>
            <person name="Kriszt B."/>
            <person name="Szoboszlay S."/>
            <person name="Toth A."/>
            <person name="Szabo I."/>
            <person name="Tancsics A."/>
            <person name="Nagy I."/>
            <person name="Horvath B."/>
            <person name="Nagy I."/>
            <person name="Kukolya J."/>
        </authorList>
    </citation>
    <scope>NUCLEOTIDE SEQUENCE [LARGE SCALE GENOMIC DNA]</scope>
    <source>
        <strain evidence="1 2">OR16</strain>
    </source>
</reference>
<dbReference type="RefSeq" id="WP_006161236.1">
    <property type="nucleotide sequence ID" value="NZ_AHJE01000075.1"/>
</dbReference>
<dbReference type="Proteomes" id="UP000005808">
    <property type="component" value="Unassembled WGS sequence"/>
</dbReference>
<proteinExistence type="predicted"/>